<dbReference type="InterPro" id="IPR002711">
    <property type="entry name" value="HNH"/>
</dbReference>
<feature type="domain" description="TRASH" evidence="2">
    <location>
        <begin position="35"/>
        <end position="74"/>
    </location>
</feature>
<dbReference type="AlphaFoldDB" id="A0A1H8RX42"/>
<dbReference type="Proteomes" id="UP000198775">
    <property type="component" value="Unassembled WGS sequence"/>
</dbReference>
<keyword evidence="3" id="KW-0255">Endonuclease</keyword>
<dbReference type="InterPro" id="IPR003615">
    <property type="entry name" value="HNH_nuc"/>
</dbReference>
<reference evidence="4" key="1">
    <citation type="submission" date="2016-10" db="EMBL/GenBank/DDBJ databases">
        <authorList>
            <person name="Varghese N."/>
            <person name="Submissions S."/>
        </authorList>
    </citation>
    <scope>NUCLEOTIDE SEQUENCE [LARGE SCALE GENOMIC DNA]</scope>
    <source>
        <strain evidence="4">IBRC-M 10043</strain>
    </source>
</reference>
<dbReference type="GO" id="GO:0008270">
    <property type="term" value="F:zinc ion binding"/>
    <property type="evidence" value="ECO:0007669"/>
    <property type="project" value="InterPro"/>
</dbReference>
<dbReference type="SMART" id="SM00746">
    <property type="entry name" value="TRASH"/>
    <property type="match status" value="4"/>
</dbReference>
<dbReference type="InterPro" id="IPR011017">
    <property type="entry name" value="TRASH_dom"/>
</dbReference>
<feature type="domain" description="HNH nuclease" evidence="1">
    <location>
        <begin position="239"/>
        <end position="292"/>
    </location>
</feature>
<dbReference type="Pfam" id="PF01844">
    <property type="entry name" value="HNH"/>
    <property type="match status" value="1"/>
</dbReference>
<gene>
    <name evidence="3" type="ORF">SAMN05216388_101768</name>
</gene>
<dbReference type="GO" id="GO:0004519">
    <property type="term" value="F:endonuclease activity"/>
    <property type="evidence" value="ECO:0007669"/>
    <property type="project" value="UniProtKB-KW"/>
</dbReference>
<keyword evidence="3" id="KW-0378">Hydrolase</keyword>
<protein>
    <submittedName>
        <fullName evidence="3">HNH endonuclease</fullName>
    </submittedName>
</protein>
<dbReference type="GO" id="GO:0003676">
    <property type="term" value="F:nucleic acid binding"/>
    <property type="evidence" value="ECO:0007669"/>
    <property type="project" value="InterPro"/>
</dbReference>
<keyword evidence="4" id="KW-1185">Reference proteome</keyword>
<evidence type="ECO:0000259" key="1">
    <source>
        <dbReference type="SMART" id="SM00507"/>
    </source>
</evidence>
<dbReference type="EMBL" id="FOCX01000017">
    <property type="protein sequence ID" value="SEO70950.1"/>
    <property type="molecule type" value="Genomic_DNA"/>
</dbReference>
<organism evidence="3 4">
    <name type="scientific">Halorientalis persicus</name>
    <dbReference type="NCBI Taxonomy" id="1367881"/>
    <lineage>
        <taxon>Archaea</taxon>
        <taxon>Methanobacteriati</taxon>
        <taxon>Methanobacteriota</taxon>
        <taxon>Stenosarchaea group</taxon>
        <taxon>Halobacteria</taxon>
        <taxon>Halobacteriales</taxon>
        <taxon>Haloarculaceae</taxon>
        <taxon>Halorientalis</taxon>
    </lineage>
</organism>
<evidence type="ECO:0000313" key="3">
    <source>
        <dbReference type="EMBL" id="SEO70950.1"/>
    </source>
</evidence>
<feature type="domain" description="TRASH" evidence="2">
    <location>
        <begin position="130"/>
        <end position="162"/>
    </location>
</feature>
<feature type="domain" description="TRASH" evidence="2">
    <location>
        <begin position="176"/>
        <end position="209"/>
    </location>
</feature>
<dbReference type="OrthoDB" id="192298at2157"/>
<dbReference type="Gene3D" id="1.10.30.50">
    <property type="match status" value="1"/>
</dbReference>
<dbReference type="SMART" id="SM00507">
    <property type="entry name" value="HNHc"/>
    <property type="match status" value="1"/>
</dbReference>
<keyword evidence="3" id="KW-0540">Nuclease</keyword>
<dbReference type="RefSeq" id="WP_092662079.1">
    <property type="nucleotide sequence ID" value="NZ_FOCX01000017.1"/>
</dbReference>
<dbReference type="CDD" id="cd00085">
    <property type="entry name" value="HNHc"/>
    <property type="match status" value="1"/>
</dbReference>
<proteinExistence type="predicted"/>
<name>A0A1H8RX42_9EURY</name>
<evidence type="ECO:0000259" key="2">
    <source>
        <dbReference type="SMART" id="SM00746"/>
    </source>
</evidence>
<accession>A0A1H8RX42</accession>
<evidence type="ECO:0000313" key="4">
    <source>
        <dbReference type="Proteomes" id="UP000198775"/>
    </source>
</evidence>
<sequence>MGDTCPDCGEEFERLNQHLALSDCEGEGSKVTLECAECGTEFEEYRYRVESDRDRDGTKFCSKACHNASMRAGNSVPCDWCGEQTYKSPSQLENNDHHFCSQECENRWRADRMSGEGAPWWDGGKEVVECEYCGSEYKVTPALVNVTRFCSRECQVDAIRPSAEETPDPEFETKVCANCGKEITRRSHHFRGEVAVCSEDCFSDWMSEKRRGEKNPAWKGGKTVVDRVRAALGETSWEKIAADQREHANHECEICGTSPNGRKLAVHHIIPVASGGTNGDWNLMALCSECHQRVENKTRKITAPHLFQPVAE</sequence>
<feature type="domain" description="TRASH" evidence="2">
    <location>
        <begin position="78"/>
        <end position="112"/>
    </location>
</feature>